<keyword evidence="3" id="KW-1185">Reference proteome</keyword>
<proteinExistence type="predicted"/>
<accession>A0A2I2KSL1</accession>
<feature type="compositionally biased region" description="Low complexity" evidence="1">
    <location>
        <begin position="64"/>
        <end position="75"/>
    </location>
</feature>
<organism evidence="2 3">
    <name type="scientific">Frankia canadensis</name>
    <dbReference type="NCBI Taxonomy" id="1836972"/>
    <lineage>
        <taxon>Bacteria</taxon>
        <taxon>Bacillati</taxon>
        <taxon>Actinomycetota</taxon>
        <taxon>Actinomycetes</taxon>
        <taxon>Frankiales</taxon>
        <taxon>Frankiaceae</taxon>
        <taxon>Frankia</taxon>
    </lineage>
</organism>
<dbReference type="EMBL" id="FZMO01000184">
    <property type="protein sequence ID" value="SNQ48640.1"/>
    <property type="molecule type" value="Genomic_DNA"/>
</dbReference>
<name>A0A2I2KSL1_9ACTN</name>
<sequence length="111" mass="12028">MPVPPPMTGRRRRPGRGRPHRPTMRVRSLLTVLGVRTVRGDTTAGGPDVLTRWTATPSSPPITGPALDAPAAGAPTRIHGRPYRKAPQMRDCLHDSSAPAFRSCQMYVTPP</sequence>
<protein>
    <submittedName>
        <fullName evidence="2">Uncharacterized protein</fullName>
    </submittedName>
</protein>
<dbReference type="AlphaFoldDB" id="A0A2I2KSL1"/>
<evidence type="ECO:0000256" key="1">
    <source>
        <dbReference type="SAM" id="MobiDB-lite"/>
    </source>
</evidence>
<feature type="compositionally biased region" description="Basic residues" evidence="1">
    <location>
        <begin position="9"/>
        <end position="23"/>
    </location>
</feature>
<reference evidence="2 3" key="1">
    <citation type="submission" date="2017-06" db="EMBL/GenBank/DDBJ databases">
        <authorList>
            <person name="Kim H.J."/>
            <person name="Triplett B.A."/>
        </authorList>
    </citation>
    <scope>NUCLEOTIDE SEQUENCE [LARGE SCALE GENOMIC DNA]</scope>
    <source>
        <strain evidence="2">FRACA_ARgP5</strain>
    </source>
</reference>
<evidence type="ECO:0000313" key="3">
    <source>
        <dbReference type="Proteomes" id="UP000234331"/>
    </source>
</evidence>
<gene>
    <name evidence="2" type="ORF">FRACA_2640006</name>
</gene>
<feature type="region of interest" description="Disordered" evidence="1">
    <location>
        <begin position="39"/>
        <end position="76"/>
    </location>
</feature>
<feature type="region of interest" description="Disordered" evidence="1">
    <location>
        <begin position="1"/>
        <end position="23"/>
    </location>
</feature>
<dbReference type="Proteomes" id="UP000234331">
    <property type="component" value="Unassembled WGS sequence"/>
</dbReference>
<evidence type="ECO:0000313" key="2">
    <source>
        <dbReference type="EMBL" id="SNQ48640.1"/>
    </source>
</evidence>